<evidence type="ECO:0000313" key="4">
    <source>
        <dbReference type="Proteomes" id="UP000252914"/>
    </source>
</evidence>
<organism evidence="3 4">
    <name type="scientific">Streptomyces diacarni</name>
    <dbReference type="NCBI Taxonomy" id="2800381"/>
    <lineage>
        <taxon>Bacteria</taxon>
        <taxon>Bacillati</taxon>
        <taxon>Actinomycetota</taxon>
        <taxon>Actinomycetes</taxon>
        <taxon>Kitasatosporales</taxon>
        <taxon>Streptomycetaceae</taxon>
        <taxon>Streptomyces</taxon>
    </lineage>
</organism>
<dbReference type="Pfam" id="PF01569">
    <property type="entry name" value="PAP2"/>
    <property type="match status" value="1"/>
</dbReference>
<dbReference type="InterPro" id="IPR000326">
    <property type="entry name" value="PAP2/HPO"/>
</dbReference>
<evidence type="ECO:0000313" key="3">
    <source>
        <dbReference type="EMBL" id="RCG22926.1"/>
    </source>
</evidence>
<dbReference type="SMART" id="SM00014">
    <property type="entry name" value="acidPPc"/>
    <property type="match status" value="1"/>
</dbReference>
<feature type="transmembrane region" description="Helical" evidence="1">
    <location>
        <begin position="70"/>
        <end position="89"/>
    </location>
</feature>
<feature type="transmembrane region" description="Helical" evidence="1">
    <location>
        <begin position="197"/>
        <end position="218"/>
    </location>
</feature>
<feature type="domain" description="Phosphatidic acid phosphatase type 2/haloperoxidase" evidence="2">
    <location>
        <begin position="96"/>
        <end position="212"/>
    </location>
</feature>
<gene>
    <name evidence="3" type="ORF">DTL70_14510</name>
</gene>
<evidence type="ECO:0000259" key="2">
    <source>
        <dbReference type="SMART" id="SM00014"/>
    </source>
</evidence>
<dbReference type="PANTHER" id="PTHR14969">
    <property type="entry name" value="SPHINGOSINE-1-PHOSPHATE PHOSPHOHYDROLASE"/>
    <property type="match status" value="1"/>
</dbReference>
<feature type="transmembrane region" description="Helical" evidence="1">
    <location>
        <begin position="167"/>
        <end position="191"/>
    </location>
</feature>
<sequence length="233" mass="24969">MRGPIRRSPPGVWQAAVAAVLGAAAVLLIVLALLPWQPLAALDTDVASTLHTAALESPGLTRANRVLTDWVWDPWAFRLLVAVVVVWLLWRGERALGWWLAGTVLVGSGLQQGLKAALARERPQWREPVDSAHYAAMPSGHAMTAALVCVVLLWLWRERGLSAGGAWWRSAAVVACVSVVGVAFTRVWLGVHWLTDTLVGVLLGTALGLASAAAWAALHAGESRRETARPLGR</sequence>
<feature type="transmembrane region" description="Helical" evidence="1">
    <location>
        <begin position="134"/>
        <end position="155"/>
    </location>
</feature>
<dbReference type="InterPro" id="IPR036938">
    <property type="entry name" value="PAP2/HPO_sf"/>
</dbReference>
<dbReference type="AlphaFoldDB" id="A0A367EXP7"/>
<keyword evidence="4" id="KW-1185">Reference proteome</keyword>
<protein>
    <submittedName>
        <fullName evidence="3">Phosphatase PAP2 family protein</fullName>
    </submittedName>
</protein>
<accession>A0A367EXP7</accession>
<evidence type="ECO:0000256" key="1">
    <source>
        <dbReference type="SAM" id="Phobius"/>
    </source>
</evidence>
<dbReference type="RefSeq" id="WP_114022339.1">
    <property type="nucleotide sequence ID" value="NZ_QOIN01000043.1"/>
</dbReference>
<feature type="transmembrane region" description="Helical" evidence="1">
    <location>
        <begin position="96"/>
        <end position="114"/>
    </location>
</feature>
<comment type="caution">
    <text evidence="3">The sequence shown here is derived from an EMBL/GenBank/DDBJ whole genome shotgun (WGS) entry which is preliminary data.</text>
</comment>
<feature type="transmembrane region" description="Helical" evidence="1">
    <location>
        <begin position="12"/>
        <end position="34"/>
    </location>
</feature>
<keyword evidence="1" id="KW-0812">Transmembrane</keyword>
<proteinExistence type="predicted"/>
<reference evidence="3 4" key="1">
    <citation type="submission" date="2018-06" db="EMBL/GenBank/DDBJ databases">
        <title>Streptomyces reniochalinae sp. nov. and Streptomyces diacarnus sp. nov. from marine sponges.</title>
        <authorList>
            <person name="Li L."/>
        </authorList>
    </citation>
    <scope>NUCLEOTIDE SEQUENCE [LARGE SCALE GENOMIC DNA]</scope>
    <source>
        <strain evidence="3 4">LHW51701</strain>
    </source>
</reference>
<name>A0A367EXP7_9ACTN</name>
<keyword evidence="1" id="KW-1133">Transmembrane helix</keyword>
<dbReference type="EMBL" id="QOIN01000043">
    <property type="protein sequence ID" value="RCG22926.1"/>
    <property type="molecule type" value="Genomic_DNA"/>
</dbReference>
<dbReference type="PANTHER" id="PTHR14969:SF13">
    <property type="entry name" value="AT30094P"/>
    <property type="match status" value="1"/>
</dbReference>
<keyword evidence="1" id="KW-0472">Membrane</keyword>
<dbReference type="SUPFAM" id="SSF48317">
    <property type="entry name" value="Acid phosphatase/Vanadium-dependent haloperoxidase"/>
    <property type="match status" value="1"/>
</dbReference>
<dbReference type="Gene3D" id="1.20.144.10">
    <property type="entry name" value="Phosphatidic acid phosphatase type 2/haloperoxidase"/>
    <property type="match status" value="1"/>
</dbReference>
<dbReference type="Proteomes" id="UP000252914">
    <property type="component" value="Unassembled WGS sequence"/>
</dbReference>